<sequence>MKIIQICAAYKPAYIYGGPTMSVSKLSEELTRSKQDVTVLATTANGKTELDVAVGTETLVDDVRVYYFKRWTKDHTHFSPSLLGYLHKILKQAKKDNTKIIVHIHAWWNLVSILSCWLAKMHKVPVILSPRGMLNHYTTSNKNSLPKKLIHSGIGKKLLNYTYIHATSFKEQTDIKETCTTKSINVIPNFVKLSHLALKEAPPYSHSFRLLFLSRIEQKKGLEILFESLSKLDFNWELSIAGSGEEQYLEMLKKYAQDLNIAHHIKWIGYVNGDKKFEIMANHDLLVLTSFNENFANVIIEALSVGTPVLVSKEVGLADYILQNNMGWVCKHHPNEIAQGLEEAFQSKDKRNHIRQNAPETIKKDFDTDLLVNQYISLYHDLTTY</sequence>
<keyword evidence="3" id="KW-0328">Glycosyltransferase</keyword>
<organism evidence="3 4">
    <name type="scientific">Pedobacter montanisoli</name>
    <dbReference type="NCBI Taxonomy" id="2923277"/>
    <lineage>
        <taxon>Bacteria</taxon>
        <taxon>Pseudomonadati</taxon>
        <taxon>Bacteroidota</taxon>
        <taxon>Sphingobacteriia</taxon>
        <taxon>Sphingobacteriales</taxon>
        <taxon>Sphingobacteriaceae</taxon>
        <taxon>Pedobacter</taxon>
    </lineage>
</organism>
<name>A0ABS9ZVU7_9SPHI</name>
<protein>
    <submittedName>
        <fullName evidence="3">Glycosyltransferase</fullName>
        <ecNumber evidence="3">2.4.-.-</ecNumber>
    </submittedName>
</protein>
<dbReference type="PANTHER" id="PTHR45947:SF3">
    <property type="entry name" value="SULFOQUINOVOSYL TRANSFERASE SQD2"/>
    <property type="match status" value="1"/>
</dbReference>
<reference evidence="3" key="1">
    <citation type="submission" date="2022-03" db="EMBL/GenBank/DDBJ databases">
        <authorList>
            <person name="Woo C.Y."/>
        </authorList>
    </citation>
    <scope>NUCLEOTIDE SEQUENCE</scope>
    <source>
        <strain evidence="3">CYS-01</strain>
    </source>
</reference>
<gene>
    <name evidence="3" type="ORF">MMF97_06890</name>
</gene>
<dbReference type="NCBIfam" id="NF046085">
    <property type="entry name" value="XrtY_assoc_Gly1"/>
    <property type="match status" value="1"/>
</dbReference>
<dbReference type="SUPFAM" id="SSF53756">
    <property type="entry name" value="UDP-Glycosyltransferase/glycogen phosphorylase"/>
    <property type="match status" value="1"/>
</dbReference>
<dbReference type="InterPro" id="IPR001296">
    <property type="entry name" value="Glyco_trans_1"/>
</dbReference>
<dbReference type="EC" id="2.4.-.-" evidence="3"/>
<dbReference type="PANTHER" id="PTHR45947">
    <property type="entry name" value="SULFOQUINOVOSYL TRANSFERASE SQD2"/>
    <property type="match status" value="1"/>
</dbReference>
<comment type="caution">
    <text evidence="3">The sequence shown here is derived from an EMBL/GenBank/DDBJ whole genome shotgun (WGS) entry which is preliminary data.</text>
</comment>
<dbReference type="Pfam" id="PF13439">
    <property type="entry name" value="Glyco_transf_4"/>
    <property type="match status" value="1"/>
</dbReference>
<dbReference type="InterPro" id="IPR050194">
    <property type="entry name" value="Glycosyltransferase_grp1"/>
</dbReference>
<dbReference type="InterPro" id="IPR028098">
    <property type="entry name" value="Glyco_trans_4-like_N"/>
</dbReference>
<dbReference type="GO" id="GO:0016757">
    <property type="term" value="F:glycosyltransferase activity"/>
    <property type="evidence" value="ECO:0007669"/>
    <property type="project" value="UniProtKB-KW"/>
</dbReference>
<feature type="domain" description="Glycosyltransferase subfamily 4-like N-terminal" evidence="2">
    <location>
        <begin position="16"/>
        <end position="194"/>
    </location>
</feature>
<dbReference type="Gene3D" id="3.40.50.2000">
    <property type="entry name" value="Glycogen Phosphorylase B"/>
    <property type="match status" value="2"/>
</dbReference>
<dbReference type="EMBL" id="JALGBH010000001">
    <property type="protein sequence ID" value="MCJ0742429.1"/>
    <property type="molecule type" value="Genomic_DNA"/>
</dbReference>
<keyword evidence="3" id="KW-0808">Transferase</keyword>
<evidence type="ECO:0000259" key="2">
    <source>
        <dbReference type="Pfam" id="PF13439"/>
    </source>
</evidence>
<evidence type="ECO:0000259" key="1">
    <source>
        <dbReference type="Pfam" id="PF00534"/>
    </source>
</evidence>
<keyword evidence="4" id="KW-1185">Reference proteome</keyword>
<dbReference type="Proteomes" id="UP001165460">
    <property type="component" value="Unassembled WGS sequence"/>
</dbReference>
<evidence type="ECO:0000313" key="3">
    <source>
        <dbReference type="EMBL" id="MCJ0742429.1"/>
    </source>
</evidence>
<feature type="domain" description="Glycosyl transferase family 1" evidence="1">
    <location>
        <begin position="207"/>
        <end position="360"/>
    </location>
</feature>
<dbReference type="RefSeq" id="WP_243360867.1">
    <property type="nucleotide sequence ID" value="NZ_JALGBH010000001.1"/>
</dbReference>
<dbReference type="Pfam" id="PF00534">
    <property type="entry name" value="Glycos_transf_1"/>
    <property type="match status" value="1"/>
</dbReference>
<accession>A0ABS9ZVU7</accession>
<proteinExistence type="predicted"/>
<evidence type="ECO:0000313" key="4">
    <source>
        <dbReference type="Proteomes" id="UP001165460"/>
    </source>
</evidence>